<accession>A0A137T0T0</accession>
<sequence length="57" mass="6695">MFHFAFAYVILFNANFSDYKSNKIKRKNDFLVLGNHFKGETILNPDRSFDRKGFCNG</sequence>
<organism evidence="1 2">
    <name type="scientific">Prevotella bivia</name>
    <dbReference type="NCBI Taxonomy" id="28125"/>
    <lineage>
        <taxon>Bacteria</taxon>
        <taxon>Pseudomonadati</taxon>
        <taxon>Bacteroidota</taxon>
        <taxon>Bacteroidia</taxon>
        <taxon>Bacteroidales</taxon>
        <taxon>Prevotellaceae</taxon>
        <taxon>Prevotella</taxon>
    </lineage>
</organism>
<gene>
    <name evidence="1" type="ORF">HMPREF3202_00227</name>
</gene>
<dbReference type="Proteomes" id="UP000070093">
    <property type="component" value="Unassembled WGS sequence"/>
</dbReference>
<protein>
    <submittedName>
        <fullName evidence="1">Uncharacterized protein</fullName>
    </submittedName>
</protein>
<dbReference type="EMBL" id="LTAG01000013">
    <property type="protein sequence ID" value="KXO18257.1"/>
    <property type="molecule type" value="Genomic_DNA"/>
</dbReference>
<evidence type="ECO:0000313" key="1">
    <source>
        <dbReference type="EMBL" id="KXO18257.1"/>
    </source>
</evidence>
<evidence type="ECO:0000313" key="2">
    <source>
        <dbReference type="Proteomes" id="UP000070093"/>
    </source>
</evidence>
<name>A0A137T0T0_9BACT</name>
<dbReference type="STRING" id="28125.HMPREF3202_00227"/>
<dbReference type="AlphaFoldDB" id="A0A137T0T0"/>
<comment type="caution">
    <text evidence="1">The sequence shown here is derived from an EMBL/GenBank/DDBJ whole genome shotgun (WGS) entry which is preliminary data.</text>
</comment>
<proteinExistence type="predicted"/>
<reference evidence="1 2" key="1">
    <citation type="submission" date="2016-02" db="EMBL/GenBank/DDBJ databases">
        <authorList>
            <person name="Wen L."/>
            <person name="He K."/>
            <person name="Yang H."/>
        </authorList>
    </citation>
    <scope>NUCLEOTIDE SEQUENCE [LARGE SCALE GENOMIC DNA]</scope>
    <source>
        <strain evidence="1 2">GED7880</strain>
    </source>
</reference>